<dbReference type="AlphaFoldDB" id="A0ABD3TWH7"/>
<evidence type="ECO:0000313" key="3">
    <source>
        <dbReference type="Proteomes" id="UP001634393"/>
    </source>
</evidence>
<proteinExistence type="predicted"/>
<dbReference type="Proteomes" id="UP001634393">
    <property type="component" value="Unassembled WGS sequence"/>
</dbReference>
<dbReference type="EMBL" id="JBJXBP010000003">
    <property type="protein sequence ID" value="KAL3840577.1"/>
    <property type="molecule type" value="Genomic_DNA"/>
</dbReference>
<protein>
    <submittedName>
        <fullName evidence="2">Uncharacterized protein</fullName>
    </submittedName>
</protein>
<sequence length="75" mass="8801">MALEVVQSESMNAHDSHQRFRCSLCIAKCNLYCKVGKILYRESLLQKNRESNTLQFESQKNRRTKVPDKDKVNKL</sequence>
<name>A0ABD3TWH7_9LAMI</name>
<evidence type="ECO:0000313" key="2">
    <source>
        <dbReference type="EMBL" id="KAL3840577.1"/>
    </source>
</evidence>
<reference evidence="2 3" key="1">
    <citation type="submission" date="2024-12" db="EMBL/GenBank/DDBJ databases">
        <title>The unique morphological basis and parallel evolutionary history of personate flowers in Penstemon.</title>
        <authorList>
            <person name="Depatie T.H."/>
            <person name="Wessinger C.A."/>
        </authorList>
    </citation>
    <scope>NUCLEOTIDE SEQUENCE [LARGE SCALE GENOMIC DNA]</scope>
    <source>
        <strain evidence="2">WTNN_2</strain>
        <tissue evidence="2">Leaf</tissue>
    </source>
</reference>
<gene>
    <name evidence="2" type="ORF">ACJIZ3_025168</name>
</gene>
<feature type="compositionally biased region" description="Basic and acidic residues" evidence="1">
    <location>
        <begin position="65"/>
        <end position="75"/>
    </location>
</feature>
<feature type="region of interest" description="Disordered" evidence="1">
    <location>
        <begin position="51"/>
        <end position="75"/>
    </location>
</feature>
<evidence type="ECO:0000256" key="1">
    <source>
        <dbReference type="SAM" id="MobiDB-lite"/>
    </source>
</evidence>
<organism evidence="2 3">
    <name type="scientific">Penstemon smallii</name>
    <dbReference type="NCBI Taxonomy" id="265156"/>
    <lineage>
        <taxon>Eukaryota</taxon>
        <taxon>Viridiplantae</taxon>
        <taxon>Streptophyta</taxon>
        <taxon>Embryophyta</taxon>
        <taxon>Tracheophyta</taxon>
        <taxon>Spermatophyta</taxon>
        <taxon>Magnoliopsida</taxon>
        <taxon>eudicotyledons</taxon>
        <taxon>Gunneridae</taxon>
        <taxon>Pentapetalae</taxon>
        <taxon>asterids</taxon>
        <taxon>lamiids</taxon>
        <taxon>Lamiales</taxon>
        <taxon>Plantaginaceae</taxon>
        <taxon>Cheloneae</taxon>
        <taxon>Penstemon</taxon>
    </lineage>
</organism>
<comment type="caution">
    <text evidence="2">The sequence shown here is derived from an EMBL/GenBank/DDBJ whole genome shotgun (WGS) entry which is preliminary data.</text>
</comment>
<accession>A0ABD3TWH7</accession>
<keyword evidence="3" id="KW-1185">Reference proteome</keyword>